<organism evidence="2 3">
    <name type="scientific">Aspergillus ellipticus CBS 707.79</name>
    <dbReference type="NCBI Taxonomy" id="1448320"/>
    <lineage>
        <taxon>Eukaryota</taxon>
        <taxon>Fungi</taxon>
        <taxon>Dikarya</taxon>
        <taxon>Ascomycota</taxon>
        <taxon>Pezizomycotina</taxon>
        <taxon>Eurotiomycetes</taxon>
        <taxon>Eurotiomycetidae</taxon>
        <taxon>Eurotiales</taxon>
        <taxon>Aspergillaceae</taxon>
        <taxon>Aspergillus</taxon>
        <taxon>Aspergillus subgen. Circumdati</taxon>
    </lineage>
</organism>
<feature type="transmembrane region" description="Helical" evidence="1">
    <location>
        <begin position="41"/>
        <end position="60"/>
    </location>
</feature>
<proteinExistence type="predicted"/>
<dbReference type="PANTHER" id="PTHR28009">
    <property type="entry name" value="PHEROMONE ALPHA FACTOR RECEPTOR"/>
    <property type="match status" value="1"/>
</dbReference>
<dbReference type="PANTHER" id="PTHR28009:SF1">
    <property type="entry name" value="PHEROMONE ALPHA FACTOR RECEPTOR"/>
    <property type="match status" value="1"/>
</dbReference>
<dbReference type="GO" id="GO:0038038">
    <property type="term" value="C:G protein-coupled receptor homodimeric complex"/>
    <property type="evidence" value="ECO:0007669"/>
    <property type="project" value="TreeGrafter"/>
</dbReference>
<protein>
    <recommendedName>
        <fullName evidence="4">Mating-type alpha-pheromone receptor PreB</fullName>
    </recommendedName>
</protein>
<dbReference type="Pfam" id="PF02116">
    <property type="entry name" value="STE2"/>
    <property type="match status" value="1"/>
</dbReference>
<keyword evidence="1" id="KW-1133">Transmembrane helix</keyword>
<evidence type="ECO:0000313" key="2">
    <source>
        <dbReference type="EMBL" id="PYH95916.1"/>
    </source>
</evidence>
<dbReference type="GO" id="GO:0004932">
    <property type="term" value="F:mating-type factor pheromone receptor activity"/>
    <property type="evidence" value="ECO:0007669"/>
    <property type="project" value="InterPro"/>
</dbReference>
<feature type="transmembrane region" description="Helical" evidence="1">
    <location>
        <begin position="153"/>
        <end position="173"/>
    </location>
</feature>
<dbReference type="InterPro" id="IPR027458">
    <property type="entry name" value="STE2_TM1-TM2_sf"/>
</dbReference>
<evidence type="ECO:0000256" key="1">
    <source>
        <dbReference type="SAM" id="Phobius"/>
    </source>
</evidence>
<dbReference type="STRING" id="1448320.A0A319DEU8"/>
<accession>A0A319DEU8</accession>
<dbReference type="InterPro" id="IPR000366">
    <property type="entry name" value="GPCR_STE2"/>
</dbReference>
<feature type="transmembrane region" description="Helical" evidence="1">
    <location>
        <begin position="236"/>
        <end position="257"/>
    </location>
</feature>
<keyword evidence="1" id="KW-0812">Transmembrane</keyword>
<feature type="transmembrane region" description="Helical" evidence="1">
    <location>
        <begin position="112"/>
        <end position="132"/>
    </location>
</feature>
<keyword evidence="3" id="KW-1185">Reference proteome</keyword>
<dbReference type="CDD" id="cd14939">
    <property type="entry name" value="7tmD_STE2"/>
    <property type="match status" value="1"/>
</dbReference>
<name>A0A319DEU8_9EURO</name>
<dbReference type="VEuPathDB" id="FungiDB:BO71DRAFT_322127"/>
<dbReference type="AlphaFoldDB" id="A0A319DEU8"/>
<dbReference type="EMBL" id="KZ825846">
    <property type="protein sequence ID" value="PYH95916.1"/>
    <property type="molecule type" value="Genomic_DNA"/>
</dbReference>
<dbReference type="GO" id="GO:0000750">
    <property type="term" value="P:pheromone-dependent signal transduction involved in conjugation with cellular fusion"/>
    <property type="evidence" value="ECO:0007669"/>
    <property type="project" value="TreeGrafter"/>
</dbReference>
<dbReference type="Proteomes" id="UP000247810">
    <property type="component" value="Unassembled WGS sequence"/>
</dbReference>
<evidence type="ECO:0000313" key="3">
    <source>
        <dbReference type="Proteomes" id="UP000247810"/>
    </source>
</evidence>
<reference evidence="2 3" key="1">
    <citation type="submission" date="2018-02" db="EMBL/GenBank/DDBJ databases">
        <title>The genomes of Aspergillus section Nigri reveals drivers in fungal speciation.</title>
        <authorList>
            <consortium name="DOE Joint Genome Institute"/>
            <person name="Vesth T.C."/>
            <person name="Nybo J."/>
            <person name="Theobald S."/>
            <person name="Brandl J."/>
            <person name="Frisvad J.C."/>
            <person name="Nielsen K.F."/>
            <person name="Lyhne E.K."/>
            <person name="Kogle M.E."/>
            <person name="Kuo A."/>
            <person name="Riley R."/>
            <person name="Clum A."/>
            <person name="Nolan M."/>
            <person name="Lipzen A."/>
            <person name="Salamov A."/>
            <person name="Henrissat B."/>
            <person name="Wiebenga A."/>
            <person name="De vries R.P."/>
            <person name="Grigoriev I.V."/>
            <person name="Mortensen U.H."/>
            <person name="Andersen M.R."/>
            <person name="Baker S.E."/>
        </authorList>
    </citation>
    <scope>NUCLEOTIDE SEQUENCE [LARGE SCALE GENOMIC DNA]</scope>
    <source>
        <strain evidence="2 3">CBS 707.79</strain>
    </source>
</reference>
<feature type="transmembrane region" description="Helical" evidence="1">
    <location>
        <begin position="199"/>
        <end position="220"/>
    </location>
</feature>
<dbReference type="Gene3D" id="1.10.287.920">
    <property type="entry name" value="Pheromone alpha factor receptor"/>
    <property type="match status" value="1"/>
</dbReference>
<evidence type="ECO:0008006" key="4">
    <source>
        <dbReference type="Google" id="ProtNLM"/>
    </source>
</evidence>
<sequence length="369" mass="40537">MPSNFDPFTQNLTFLAATGTPFEVTVTALDEFLQYDVRICINYGAQLGASIVLFVILLLLTRPEKRRSSVFLLNCFALLSNVGRLVCQAVYFTTPFVQIYAIFAGDFSRVPASAYANSIIAEVFITILMLCLEASLVLQVQVICANLRRRYRHALLAVSAAVALIPIGFRMALMVKNCQTIMAAMPSGSLSSLQSDENIAITISICFFCAIFVGKLGYAIQQRRRLGVREFGPMKVIFVMGCQTLVVPAFFSILHYIVEVPQLASNVLTLVTISLPLSSIWAGVTLDNPSHSGSGSSPRRNLCNLLSFSNFLDTRQTASSSMTASLKPGTTCYTDQTSSKQPQRDIQEFGISVEHDISVQSFTREKDIV</sequence>
<keyword evidence="1" id="KW-0472">Membrane</keyword>
<dbReference type="OrthoDB" id="5402633at2759"/>
<dbReference type="PRINTS" id="PR00250">
    <property type="entry name" value="GPCRSTE2"/>
</dbReference>
<gene>
    <name evidence="2" type="ORF">BO71DRAFT_322127</name>
</gene>